<protein>
    <submittedName>
        <fullName evidence="1">Uncharacterized protein</fullName>
    </submittedName>
</protein>
<accession>A0AAD2D4R4</accession>
<sequence length="231" mass="26602">MDLQVLSEVTPLSEPLLTHLSFIRPVASVMPVVVQERPFVFTLLSSPIVSAHIFGTQSFCLRVGSFIDLKLKTQKTLLLLHLNGHILKLGNEDLILILRTHNSWFIFLCNRFVRLFTTNIRGNHIRETLERVFNSVVPTVSWHIRVENSIHFVQCFHSLLLSHYCVLFRFTIEKRAGYQFWTVLGTANCRLADSNGRHRSFTSSFSYFEAISCVEPCFSCILKLNIIINFD</sequence>
<proteinExistence type="predicted"/>
<keyword evidence="2" id="KW-1185">Reference proteome</keyword>
<reference evidence="1" key="1">
    <citation type="submission" date="2023-07" db="EMBL/GenBank/DDBJ databases">
        <authorList>
            <consortium name="AG Swart"/>
            <person name="Singh M."/>
            <person name="Singh A."/>
            <person name="Seah K."/>
            <person name="Emmerich C."/>
        </authorList>
    </citation>
    <scope>NUCLEOTIDE SEQUENCE</scope>
    <source>
        <strain evidence="1">DP1</strain>
    </source>
</reference>
<dbReference type="EMBL" id="CAMPGE010021357">
    <property type="protein sequence ID" value="CAI2379508.1"/>
    <property type="molecule type" value="Genomic_DNA"/>
</dbReference>
<name>A0AAD2D4R4_EUPCR</name>
<gene>
    <name evidence="1" type="ORF">ECRASSUSDP1_LOCUS20918</name>
</gene>
<dbReference type="AlphaFoldDB" id="A0AAD2D4R4"/>
<evidence type="ECO:0000313" key="2">
    <source>
        <dbReference type="Proteomes" id="UP001295684"/>
    </source>
</evidence>
<dbReference type="Proteomes" id="UP001295684">
    <property type="component" value="Unassembled WGS sequence"/>
</dbReference>
<comment type="caution">
    <text evidence="1">The sequence shown here is derived from an EMBL/GenBank/DDBJ whole genome shotgun (WGS) entry which is preliminary data.</text>
</comment>
<evidence type="ECO:0000313" key="1">
    <source>
        <dbReference type="EMBL" id="CAI2379508.1"/>
    </source>
</evidence>
<organism evidence="1 2">
    <name type="scientific">Euplotes crassus</name>
    <dbReference type="NCBI Taxonomy" id="5936"/>
    <lineage>
        <taxon>Eukaryota</taxon>
        <taxon>Sar</taxon>
        <taxon>Alveolata</taxon>
        <taxon>Ciliophora</taxon>
        <taxon>Intramacronucleata</taxon>
        <taxon>Spirotrichea</taxon>
        <taxon>Hypotrichia</taxon>
        <taxon>Euplotida</taxon>
        <taxon>Euplotidae</taxon>
        <taxon>Moneuplotes</taxon>
    </lineage>
</organism>